<dbReference type="Proteomes" id="UP000256294">
    <property type="component" value="Unassembled WGS sequence"/>
</dbReference>
<comment type="caution">
    <text evidence="1">The sequence shown here is derived from an EMBL/GenBank/DDBJ whole genome shotgun (WGS) entry which is preliminary data.</text>
</comment>
<evidence type="ECO:0000313" key="2">
    <source>
        <dbReference type="Proteomes" id="UP000256294"/>
    </source>
</evidence>
<keyword evidence="2" id="KW-1185">Reference proteome</keyword>
<sequence length="168" mass="19247">MALTQRVQLISIYPDAHMYITSTFHDGYVTNEFTVACHGLTEGLAIDNNIWPPDRVAEFIQSCTRVYSLNKIHILACNSANYDLASTASKISSIIRDTEVKGYVGSVYINFRYKDVYQLYLNNESNGAYIEQYLVRAGNNRVHTNNVPNYYCVIFENGMMKKQDYLIK</sequence>
<evidence type="ECO:0000313" key="1">
    <source>
        <dbReference type="EMBL" id="REF28895.1"/>
    </source>
</evidence>
<proteinExistence type="predicted"/>
<dbReference type="EMBL" id="QTUB01000001">
    <property type="protein sequence ID" value="REF28895.1"/>
    <property type="molecule type" value="Genomic_DNA"/>
</dbReference>
<gene>
    <name evidence="1" type="ORF">BDD26_3864</name>
</gene>
<protein>
    <submittedName>
        <fullName evidence="1">Uncharacterized protein</fullName>
    </submittedName>
</protein>
<organism evidence="1 2">
    <name type="scientific">Xenorhabdus cabanillasii</name>
    <dbReference type="NCBI Taxonomy" id="351673"/>
    <lineage>
        <taxon>Bacteria</taxon>
        <taxon>Pseudomonadati</taxon>
        <taxon>Pseudomonadota</taxon>
        <taxon>Gammaproteobacteria</taxon>
        <taxon>Enterobacterales</taxon>
        <taxon>Morganellaceae</taxon>
        <taxon>Xenorhabdus</taxon>
    </lineage>
</organism>
<dbReference type="AlphaFoldDB" id="A0A3D9UQG2"/>
<dbReference type="RefSeq" id="WP_115827415.1">
    <property type="nucleotide sequence ID" value="NZ_QTUB01000001.1"/>
</dbReference>
<accession>A0A3D9UQG2</accession>
<reference evidence="1 2" key="1">
    <citation type="submission" date="2018-08" db="EMBL/GenBank/DDBJ databases">
        <title>Genomic Encyclopedia of Archaeal and Bacterial Type Strains, Phase II (KMG-II): from individual species to whole genera.</title>
        <authorList>
            <person name="Goeker M."/>
        </authorList>
    </citation>
    <scope>NUCLEOTIDE SEQUENCE [LARGE SCALE GENOMIC DNA]</scope>
    <source>
        <strain evidence="1 2">DSM 17905</strain>
    </source>
</reference>
<name>A0A3D9UQG2_9GAMM</name>